<protein>
    <recommendedName>
        <fullName evidence="3">MHC class I antigen</fullName>
    </recommendedName>
</protein>
<dbReference type="AlphaFoldDB" id="A0AAV7LT80"/>
<dbReference type="Proteomes" id="UP001066276">
    <property type="component" value="Chromosome 11"/>
</dbReference>
<name>A0AAV7LT80_PLEWA</name>
<evidence type="ECO:0000313" key="2">
    <source>
        <dbReference type="Proteomes" id="UP001066276"/>
    </source>
</evidence>
<organism evidence="1 2">
    <name type="scientific">Pleurodeles waltl</name>
    <name type="common">Iberian ribbed newt</name>
    <dbReference type="NCBI Taxonomy" id="8319"/>
    <lineage>
        <taxon>Eukaryota</taxon>
        <taxon>Metazoa</taxon>
        <taxon>Chordata</taxon>
        <taxon>Craniata</taxon>
        <taxon>Vertebrata</taxon>
        <taxon>Euteleostomi</taxon>
        <taxon>Amphibia</taxon>
        <taxon>Batrachia</taxon>
        <taxon>Caudata</taxon>
        <taxon>Salamandroidea</taxon>
        <taxon>Salamandridae</taxon>
        <taxon>Pleurodelinae</taxon>
        <taxon>Pleurodeles</taxon>
    </lineage>
</organism>
<feature type="non-terminal residue" evidence="1">
    <location>
        <position position="1"/>
    </location>
</feature>
<evidence type="ECO:0008006" key="3">
    <source>
        <dbReference type="Google" id="ProtNLM"/>
    </source>
</evidence>
<accession>A0AAV7LT80</accession>
<sequence>AESWRWAERAESWRHRARGAELETGRRAQSWRLTVAHRAGDTDCEAQSWRHGL</sequence>
<keyword evidence="2" id="KW-1185">Reference proteome</keyword>
<feature type="non-terminal residue" evidence="1">
    <location>
        <position position="53"/>
    </location>
</feature>
<reference evidence="1" key="1">
    <citation type="journal article" date="2022" name="bioRxiv">
        <title>Sequencing and chromosome-scale assembly of the giantPleurodeles waltlgenome.</title>
        <authorList>
            <person name="Brown T."/>
            <person name="Elewa A."/>
            <person name="Iarovenko S."/>
            <person name="Subramanian E."/>
            <person name="Araus A.J."/>
            <person name="Petzold A."/>
            <person name="Susuki M."/>
            <person name="Suzuki K.-i.T."/>
            <person name="Hayashi T."/>
            <person name="Toyoda A."/>
            <person name="Oliveira C."/>
            <person name="Osipova E."/>
            <person name="Leigh N.D."/>
            <person name="Simon A."/>
            <person name="Yun M.H."/>
        </authorList>
    </citation>
    <scope>NUCLEOTIDE SEQUENCE</scope>
    <source>
        <strain evidence="1">20211129_DDA</strain>
        <tissue evidence="1">Liver</tissue>
    </source>
</reference>
<gene>
    <name evidence="1" type="ORF">NDU88_006882</name>
</gene>
<evidence type="ECO:0000313" key="1">
    <source>
        <dbReference type="EMBL" id="KAJ1093790.1"/>
    </source>
</evidence>
<proteinExistence type="predicted"/>
<dbReference type="EMBL" id="JANPWB010000015">
    <property type="protein sequence ID" value="KAJ1093790.1"/>
    <property type="molecule type" value="Genomic_DNA"/>
</dbReference>
<comment type="caution">
    <text evidence="1">The sequence shown here is derived from an EMBL/GenBank/DDBJ whole genome shotgun (WGS) entry which is preliminary data.</text>
</comment>